<reference evidence="2" key="1">
    <citation type="journal article" date="2022" name="Mol. Ecol. Resour.">
        <title>The genomes of chicory, endive, great burdock and yacon provide insights into Asteraceae palaeo-polyploidization history and plant inulin production.</title>
        <authorList>
            <person name="Fan W."/>
            <person name="Wang S."/>
            <person name="Wang H."/>
            <person name="Wang A."/>
            <person name="Jiang F."/>
            <person name="Liu H."/>
            <person name="Zhao H."/>
            <person name="Xu D."/>
            <person name="Zhang Y."/>
        </authorList>
    </citation>
    <scope>NUCLEOTIDE SEQUENCE [LARGE SCALE GENOMIC DNA]</scope>
    <source>
        <strain evidence="2">cv. Niubang</strain>
    </source>
</reference>
<reference evidence="1 2" key="2">
    <citation type="journal article" date="2022" name="Mol. Ecol. Resour.">
        <title>The genomes of chicory, endive, great burdock and yacon provide insights into Asteraceae paleo-polyploidization history and plant inulin production.</title>
        <authorList>
            <person name="Fan W."/>
            <person name="Wang S."/>
            <person name="Wang H."/>
            <person name="Wang A."/>
            <person name="Jiang F."/>
            <person name="Liu H."/>
            <person name="Zhao H."/>
            <person name="Xu D."/>
            <person name="Zhang Y."/>
        </authorList>
    </citation>
    <scope>NUCLEOTIDE SEQUENCE [LARGE SCALE GENOMIC DNA]</scope>
    <source>
        <strain evidence="2">cv. Niubang</strain>
    </source>
</reference>
<protein>
    <submittedName>
        <fullName evidence="1">Uncharacterized protein</fullName>
    </submittedName>
</protein>
<dbReference type="EMBL" id="CM042050">
    <property type="protein sequence ID" value="KAI3736434.1"/>
    <property type="molecule type" value="Genomic_DNA"/>
</dbReference>
<dbReference type="Proteomes" id="UP001055879">
    <property type="component" value="Linkage Group LG04"/>
</dbReference>
<sequence>MYQIDFLLNFRLPLKTIILKGLPSLSKVRFSSIILRTIGFVGQQGVGLIKIHQTPVGYETIALNKQNPEKKTGIKVIKKQWKRSEKNAVKAHRKIIFDGAAMEASSRVEYQIRLQFLIP</sequence>
<comment type="caution">
    <text evidence="1">The sequence shown here is derived from an EMBL/GenBank/DDBJ whole genome shotgun (WGS) entry which is preliminary data.</text>
</comment>
<organism evidence="1 2">
    <name type="scientific">Arctium lappa</name>
    <name type="common">Greater burdock</name>
    <name type="synonym">Lappa major</name>
    <dbReference type="NCBI Taxonomy" id="4217"/>
    <lineage>
        <taxon>Eukaryota</taxon>
        <taxon>Viridiplantae</taxon>
        <taxon>Streptophyta</taxon>
        <taxon>Embryophyta</taxon>
        <taxon>Tracheophyta</taxon>
        <taxon>Spermatophyta</taxon>
        <taxon>Magnoliopsida</taxon>
        <taxon>eudicotyledons</taxon>
        <taxon>Gunneridae</taxon>
        <taxon>Pentapetalae</taxon>
        <taxon>asterids</taxon>
        <taxon>campanulids</taxon>
        <taxon>Asterales</taxon>
        <taxon>Asteraceae</taxon>
        <taxon>Carduoideae</taxon>
        <taxon>Cardueae</taxon>
        <taxon>Arctiinae</taxon>
        <taxon>Arctium</taxon>
    </lineage>
</organism>
<name>A0ACB9CQ48_ARCLA</name>
<proteinExistence type="predicted"/>
<accession>A0ACB9CQ48</accession>
<evidence type="ECO:0000313" key="2">
    <source>
        <dbReference type="Proteomes" id="UP001055879"/>
    </source>
</evidence>
<evidence type="ECO:0000313" key="1">
    <source>
        <dbReference type="EMBL" id="KAI3736434.1"/>
    </source>
</evidence>
<keyword evidence="2" id="KW-1185">Reference proteome</keyword>
<gene>
    <name evidence="1" type="ORF">L6452_15975</name>
</gene>